<accession>A0A645F3Y5</accession>
<name>A0A645F3Y5_9ZZZZ</name>
<dbReference type="EMBL" id="VSSQ01054968">
    <property type="protein sequence ID" value="MPN08877.1"/>
    <property type="molecule type" value="Genomic_DNA"/>
</dbReference>
<gene>
    <name evidence="1" type="ORF">SDC9_156163</name>
</gene>
<comment type="caution">
    <text evidence="1">The sequence shown here is derived from an EMBL/GenBank/DDBJ whole genome shotgun (WGS) entry which is preliminary data.</text>
</comment>
<reference evidence="1" key="1">
    <citation type="submission" date="2019-08" db="EMBL/GenBank/DDBJ databases">
        <authorList>
            <person name="Kucharzyk K."/>
            <person name="Murdoch R.W."/>
            <person name="Higgins S."/>
            <person name="Loffler F."/>
        </authorList>
    </citation>
    <scope>NUCLEOTIDE SEQUENCE</scope>
</reference>
<organism evidence="1">
    <name type="scientific">bioreactor metagenome</name>
    <dbReference type="NCBI Taxonomy" id="1076179"/>
    <lineage>
        <taxon>unclassified sequences</taxon>
        <taxon>metagenomes</taxon>
        <taxon>ecological metagenomes</taxon>
    </lineage>
</organism>
<sequence length="142" mass="15527">MAQRIHSCCGGKAFGHAQSYQRIENGNICNHRVVIHALFQPIIVVFHYGNLCSFRTGTCGGWYCNEKGGQSGSDTAVHLIILSKPSVGSHHADSLRRIEDTAAADCEGTIATFSEIEISAIVDHMQIRFAFDSIIYKIPDSS</sequence>
<proteinExistence type="predicted"/>
<protein>
    <submittedName>
        <fullName evidence="1">Uncharacterized protein</fullName>
    </submittedName>
</protein>
<evidence type="ECO:0000313" key="1">
    <source>
        <dbReference type="EMBL" id="MPN08877.1"/>
    </source>
</evidence>
<dbReference type="AlphaFoldDB" id="A0A645F3Y5"/>